<dbReference type="Gene3D" id="3.30.565.10">
    <property type="entry name" value="Histidine kinase-like ATPase, C-terminal domain"/>
    <property type="match status" value="1"/>
</dbReference>
<dbReference type="EC" id="2.7.13.3" evidence="2"/>
<dbReference type="NCBIfam" id="NF040750">
    <property type="entry name" value="tetrathio_HK"/>
    <property type="match status" value="1"/>
</dbReference>
<evidence type="ECO:0000256" key="4">
    <source>
        <dbReference type="ARBA" id="ARBA00022679"/>
    </source>
</evidence>
<keyword evidence="9" id="KW-1133">Transmembrane helix</keyword>
<dbReference type="Gene3D" id="3.40.190.10">
    <property type="entry name" value="Periplasmic binding protein-like II"/>
    <property type="match status" value="1"/>
</dbReference>
<keyword evidence="9" id="KW-0472">Membrane</keyword>
<organism evidence="11 12">
    <name type="scientific">Symbiopectobacterium purcellii</name>
    <dbReference type="NCBI Taxonomy" id="2871826"/>
    <lineage>
        <taxon>Bacteria</taxon>
        <taxon>Pseudomonadati</taxon>
        <taxon>Pseudomonadota</taxon>
        <taxon>Gammaproteobacteria</taxon>
        <taxon>Enterobacterales</taxon>
        <taxon>Enterobacteriaceae</taxon>
    </lineage>
</organism>
<keyword evidence="12" id="KW-1185">Reference proteome</keyword>
<sequence>MRGEANTRQQWQALEQMLNQTIPEERFHIQPLDLRQMGEAVNQRSVQFLVTNPAQFVQLNSHYHLRWLASLRSRRGGMEGGNLIGSAILVRRDSDIVSPQALIGKTVGAIDTQAFGGYLLGYKVLNDAGLRPEHDFQLRFTGFPADALLYLLRERAIQAAIVPVCLLENMDEEGLINKAEFRPLLAQTQPFPCVTSTALYPNWSFAALPEVDNVLVDRVARALLNAPETAEYQWSAPASTNQVEALLRDVNQHPEQRRLWLDIKSWLIQHQLVMSILAMGLAVLTVNYVWVMLLVRRRGKQLETASAQLHQQEQALTTARQMSVLGEMASGFAHELNQPLAAIRHYAQGGLIRLRNADAHHSLIPALEHIDAQAQRGGDTLNNLRMWVTQSQGAAAGDWQSVAVATAAQHVWHLLRMEQQYPQVRLWLDIENDLTLRLPPVLLDQVLANLMLNAAQAGAQDLWLCGWRDEAAVVLELQDNAGGMSDNALSQAFTPFTTSKATGMGLGLAICQRLMRQCGSEITLENRPSPKNTRGICVTLRFMIVDGGNKCQ</sequence>
<keyword evidence="7" id="KW-0067">ATP-binding</keyword>
<dbReference type="InterPro" id="IPR005467">
    <property type="entry name" value="His_kinase_dom"/>
</dbReference>
<evidence type="ECO:0000256" key="6">
    <source>
        <dbReference type="ARBA" id="ARBA00022777"/>
    </source>
</evidence>
<dbReference type="PROSITE" id="PS50109">
    <property type="entry name" value="HIS_KIN"/>
    <property type="match status" value="1"/>
</dbReference>
<dbReference type="Proteomes" id="UP000825886">
    <property type="component" value="Chromosome"/>
</dbReference>
<dbReference type="PANTHER" id="PTHR43065">
    <property type="entry name" value="SENSOR HISTIDINE KINASE"/>
    <property type="match status" value="1"/>
</dbReference>
<dbReference type="SUPFAM" id="SSF55874">
    <property type="entry name" value="ATPase domain of HSP90 chaperone/DNA topoisomerase II/histidine kinase"/>
    <property type="match status" value="1"/>
</dbReference>
<dbReference type="PANTHER" id="PTHR43065:SF10">
    <property type="entry name" value="PEROXIDE STRESS-ACTIVATED HISTIDINE KINASE MAK3"/>
    <property type="match status" value="1"/>
</dbReference>
<dbReference type="Gene3D" id="1.10.287.130">
    <property type="match status" value="1"/>
</dbReference>
<evidence type="ECO:0000256" key="7">
    <source>
        <dbReference type="ARBA" id="ARBA00022840"/>
    </source>
</evidence>
<evidence type="ECO:0000259" key="10">
    <source>
        <dbReference type="PROSITE" id="PS50109"/>
    </source>
</evidence>
<evidence type="ECO:0000256" key="1">
    <source>
        <dbReference type="ARBA" id="ARBA00000085"/>
    </source>
</evidence>
<gene>
    <name evidence="11" type="ORF">K6K13_08860</name>
</gene>
<dbReference type="InterPro" id="IPR003661">
    <property type="entry name" value="HisK_dim/P_dom"/>
</dbReference>
<feature type="transmembrane region" description="Helical" evidence="9">
    <location>
        <begin position="272"/>
        <end position="295"/>
    </location>
</feature>
<evidence type="ECO:0000313" key="12">
    <source>
        <dbReference type="Proteomes" id="UP000825886"/>
    </source>
</evidence>
<evidence type="ECO:0000256" key="8">
    <source>
        <dbReference type="ARBA" id="ARBA00023012"/>
    </source>
</evidence>
<dbReference type="EMBL" id="CP081864">
    <property type="protein sequence ID" value="QZN98001.1"/>
    <property type="molecule type" value="Genomic_DNA"/>
</dbReference>
<name>A0ABX9AVH5_9ENTR</name>
<dbReference type="InterPro" id="IPR053527">
    <property type="entry name" value="Tetrathionate_sensor_kinase"/>
</dbReference>
<dbReference type="Pfam" id="PF02518">
    <property type="entry name" value="HATPase_c"/>
    <property type="match status" value="1"/>
</dbReference>
<accession>A0ABX9AVH5</accession>
<evidence type="ECO:0000313" key="11">
    <source>
        <dbReference type="EMBL" id="QZN98001.1"/>
    </source>
</evidence>
<keyword evidence="4" id="KW-0808">Transferase</keyword>
<proteinExistence type="predicted"/>
<dbReference type="SMART" id="SM00388">
    <property type="entry name" value="HisKA"/>
    <property type="match status" value="1"/>
</dbReference>
<keyword evidence="6" id="KW-0418">Kinase</keyword>
<dbReference type="InterPro" id="IPR036097">
    <property type="entry name" value="HisK_dim/P_sf"/>
</dbReference>
<evidence type="ECO:0000256" key="3">
    <source>
        <dbReference type="ARBA" id="ARBA00022553"/>
    </source>
</evidence>
<dbReference type="InterPro" id="IPR003594">
    <property type="entry name" value="HATPase_dom"/>
</dbReference>
<evidence type="ECO:0000256" key="2">
    <source>
        <dbReference type="ARBA" id="ARBA00012438"/>
    </source>
</evidence>
<dbReference type="SUPFAM" id="SSF47384">
    <property type="entry name" value="Homodimeric domain of signal transducing histidine kinase"/>
    <property type="match status" value="1"/>
</dbReference>
<protein>
    <recommendedName>
        <fullName evidence="2">histidine kinase</fullName>
        <ecNumber evidence="2">2.7.13.3</ecNumber>
    </recommendedName>
</protein>
<feature type="domain" description="Histidine kinase" evidence="10">
    <location>
        <begin position="331"/>
        <end position="546"/>
    </location>
</feature>
<dbReference type="CDD" id="cd00082">
    <property type="entry name" value="HisKA"/>
    <property type="match status" value="1"/>
</dbReference>
<dbReference type="SUPFAM" id="SSF53850">
    <property type="entry name" value="Periplasmic binding protein-like II"/>
    <property type="match status" value="1"/>
</dbReference>
<reference evidence="11 12" key="1">
    <citation type="submission" date="2021-08" db="EMBL/GenBank/DDBJ databases">
        <title>Culture and genomic analysis of Symbiopectobacterium purcellii sp. nov. gen. nov., isolated from the leafhopper Empoasca decipiens.</title>
        <authorList>
            <person name="Nadal-Jimenez P."/>
            <person name="Siozios S."/>
            <person name="Halliday N."/>
            <person name="Camara M."/>
            <person name="Hurst G.D.D."/>
        </authorList>
    </citation>
    <scope>NUCLEOTIDE SEQUENCE [LARGE SCALE GENOMIC DNA]</scope>
    <source>
        <strain evidence="11 12">SyEd1</strain>
    </source>
</reference>
<keyword evidence="3" id="KW-0597">Phosphoprotein</keyword>
<keyword evidence="9" id="KW-0812">Transmembrane</keyword>
<comment type="catalytic activity">
    <reaction evidence="1">
        <text>ATP + protein L-histidine = ADP + protein N-phospho-L-histidine.</text>
        <dbReference type="EC" id="2.7.13.3"/>
    </reaction>
</comment>
<dbReference type="SMART" id="SM00387">
    <property type="entry name" value="HATPase_c"/>
    <property type="match status" value="1"/>
</dbReference>
<dbReference type="Pfam" id="PF12974">
    <property type="entry name" value="Phosphonate-bd"/>
    <property type="match status" value="1"/>
</dbReference>
<dbReference type="InterPro" id="IPR036890">
    <property type="entry name" value="HATPase_C_sf"/>
</dbReference>
<dbReference type="PRINTS" id="PR00344">
    <property type="entry name" value="BCTRLSENSOR"/>
</dbReference>
<dbReference type="InterPro" id="IPR004358">
    <property type="entry name" value="Sig_transdc_His_kin-like_C"/>
</dbReference>
<keyword evidence="5" id="KW-0547">Nucleotide-binding</keyword>
<keyword evidence="8" id="KW-0902">Two-component regulatory system</keyword>
<evidence type="ECO:0000256" key="5">
    <source>
        <dbReference type="ARBA" id="ARBA00022741"/>
    </source>
</evidence>
<evidence type="ECO:0000256" key="9">
    <source>
        <dbReference type="SAM" id="Phobius"/>
    </source>
</evidence>